<dbReference type="EMBL" id="WWCX01000001">
    <property type="protein sequence ID" value="MYM92548.1"/>
    <property type="molecule type" value="Genomic_DNA"/>
</dbReference>
<evidence type="ECO:0000313" key="1">
    <source>
        <dbReference type="EMBL" id="MYM92548.1"/>
    </source>
</evidence>
<accession>A0A845GHN6</accession>
<gene>
    <name evidence="1" type="ORF">GTP90_01585</name>
</gene>
<dbReference type="Proteomes" id="UP000447355">
    <property type="component" value="Unassembled WGS sequence"/>
</dbReference>
<name>A0A845GHN6_9BURK</name>
<evidence type="ECO:0000313" key="2">
    <source>
        <dbReference type="Proteomes" id="UP000447355"/>
    </source>
</evidence>
<organism evidence="1 2">
    <name type="scientific">Duganella vulcania</name>
    <dbReference type="NCBI Taxonomy" id="2692166"/>
    <lineage>
        <taxon>Bacteria</taxon>
        <taxon>Pseudomonadati</taxon>
        <taxon>Pseudomonadota</taxon>
        <taxon>Betaproteobacteria</taxon>
        <taxon>Burkholderiales</taxon>
        <taxon>Oxalobacteraceae</taxon>
        <taxon>Telluria group</taxon>
        <taxon>Duganella</taxon>
    </lineage>
</organism>
<sequence length="343" mass="38042">MGATVTTGKLASAFKSMDGKTVYVLFEQTFEKNCYPHTPDWHCTCFGVLEHVMRWIFLAGSNCEGGMLQNRSGHITPEGYIAGWLKELANPVQIANRDFDLKAGDTFYATIPESRMEQVRVMLSGVGRPEIADHLAAGGTYTVNMYRDAELLCALYKGGSLAPWRLMNASSAPLYAARDSGLGYSPEQQKCTDASTPAFRKVDRENRLIQRPDGSWFCGGWEYSAVGTFVANLWRDELATPGCYRKRIKAYRDAITSAPVMTGAIKVFVDLSVPVEEDYYREKLAKLPEQVPVVHRDGGFEIIVDSDSELLDRLTRLPSQSVSWLVPAAISQPVSNQMSLIDA</sequence>
<dbReference type="AlphaFoldDB" id="A0A845GHN6"/>
<protein>
    <submittedName>
        <fullName evidence="1">Uncharacterized protein</fullName>
    </submittedName>
</protein>
<proteinExistence type="predicted"/>
<comment type="caution">
    <text evidence="1">The sequence shown here is derived from an EMBL/GenBank/DDBJ whole genome shotgun (WGS) entry which is preliminary data.</text>
</comment>
<reference evidence="1" key="1">
    <citation type="submission" date="2019-12" db="EMBL/GenBank/DDBJ databases">
        <title>Novel species isolated from a subtropical stream in China.</title>
        <authorList>
            <person name="Lu H."/>
        </authorList>
    </citation>
    <scope>NUCLEOTIDE SEQUENCE [LARGE SCALE GENOMIC DNA]</scope>
    <source>
        <strain evidence="1">FT81W</strain>
    </source>
</reference>
<dbReference type="RefSeq" id="WP_161081809.1">
    <property type="nucleotide sequence ID" value="NZ_WWCX01000001.1"/>
</dbReference>